<feature type="compositionally biased region" description="Basic residues" evidence="1">
    <location>
        <begin position="36"/>
        <end position="58"/>
    </location>
</feature>
<feature type="compositionally biased region" description="Low complexity" evidence="1">
    <location>
        <begin position="230"/>
        <end position="260"/>
    </location>
</feature>
<proteinExistence type="predicted"/>
<dbReference type="AlphaFoldDB" id="A0A5C3QXM4"/>
<evidence type="ECO:0000256" key="1">
    <source>
        <dbReference type="SAM" id="MobiDB-lite"/>
    </source>
</evidence>
<dbReference type="Proteomes" id="UP000305067">
    <property type="component" value="Unassembled WGS sequence"/>
</dbReference>
<evidence type="ECO:0000313" key="3">
    <source>
        <dbReference type="Proteomes" id="UP000305067"/>
    </source>
</evidence>
<name>A0A5C3QXM4_9AGAR</name>
<feature type="region of interest" description="Disordered" evidence="1">
    <location>
        <begin position="220"/>
        <end position="316"/>
    </location>
</feature>
<protein>
    <submittedName>
        <fullName evidence="2">Uncharacterized protein</fullName>
    </submittedName>
</protein>
<keyword evidence="3" id="KW-1185">Reference proteome</keyword>
<organism evidence="2 3">
    <name type="scientific">Pterulicium gracile</name>
    <dbReference type="NCBI Taxonomy" id="1884261"/>
    <lineage>
        <taxon>Eukaryota</taxon>
        <taxon>Fungi</taxon>
        <taxon>Dikarya</taxon>
        <taxon>Basidiomycota</taxon>
        <taxon>Agaricomycotina</taxon>
        <taxon>Agaricomycetes</taxon>
        <taxon>Agaricomycetidae</taxon>
        <taxon>Agaricales</taxon>
        <taxon>Pleurotineae</taxon>
        <taxon>Pterulaceae</taxon>
        <taxon>Pterulicium</taxon>
    </lineage>
</organism>
<reference evidence="2 3" key="1">
    <citation type="journal article" date="2019" name="Nat. Ecol. Evol.">
        <title>Megaphylogeny resolves global patterns of mushroom evolution.</title>
        <authorList>
            <person name="Varga T."/>
            <person name="Krizsan K."/>
            <person name="Foldi C."/>
            <person name="Dima B."/>
            <person name="Sanchez-Garcia M."/>
            <person name="Sanchez-Ramirez S."/>
            <person name="Szollosi G.J."/>
            <person name="Szarkandi J.G."/>
            <person name="Papp V."/>
            <person name="Albert L."/>
            <person name="Andreopoulos W."/>
            <person name="Angelini C."/>
            <person name="Antonin V."/>
            <person name="Barry K.W."/>
            <person name="Bougher N.L."/>
            <person name="Buchanan P."/>
            <person name="Buyck B."/>
            <person name="Bense V."/>
            <person name="Catcheside P."/>
            <person name="Chovatia M."/>
            <person name="Cooper J."/>
            <person name="Damon W."/>
            <person name="Desjardin D."/>
            <person name="Finy P."/>
            <person name="Geml J."/>
            <person name="Haridas S."/>
            <person name="Hughes K."/>
            <person name="Justo A."/>
            <person name="Karasinski D."/>
            <person name="Kautmanova I."/>
            <person name="Kiss B."/>
            <person name="Kocsube S."/>
            <person name="Kotiranta H."/>
            <person name="LaButti K.M."/>
            <person name="Lechner B.E."/>
            <person name="Liimatainen K."/>
            <person name="Lipzen A."/>
            <person name="Lukacs Z."/>
            <person name="Mihaltcheva S."/>
            <person name="Morgado L.N."/>
            <person name="Niskanen T."/>
            <person name="Noordeloos M.E."/>
            <person name="Ohm R.A."/>
            <person name="Ortiz-Santana B."/>
            <person name="Ovrebo C."/>
            <person name="Racz N."/>
            <person name="Riley R."/>
            <person name="Savchenko A."/>
            <person name="Shiryaev A."/>
            <person name="Soop K."/>
            <person name="Spirin V."/>
            <person name="Szebenyi C."/>
            <person name="Tomsovsky M."/>
            <person name="Tulloss R.E."/>
            <person name="Uehling J."/>
            <person name="Grigoriev I.V."/>
            <person name="Vagvolgyi C."/>
            <person name="Papp T."/>
            <person name="Martin F.M."/>
            <person name="Miettinen O."/>
            <person name="Hibbett D.S."/>
            <person name="Nagy L.G."/>
        </authorList>
    </citation>
    <scope>NUCLEOTIDE SEQUENCE [LARGE SCALE GENOMIC DNA]</scope>
    <source>
        <strain evidence="2 3">CBS 309.79</strain>
    </source>
</reference>
<gene>
    <name evidence="2" type="ORF">BDV98DRAFT_560183</name>
</gene>
<dbReference type="EMBL" id="ML178816">
    <property type="protein sequence ID" value="TFL05530.1"/>
    <property type="molecule type" value="Genomic_DNA"/>
</dbReference>
<feature type="region of interest" description="Disordered" evidence="1">
    <location>
        <begin position="16"/>
        <end position="64"/>
    </location>
</feature>
<accession>A0A5C3QXM4</accession>
<evidence type="ECO:0000313" key="2">
    <source>
        <dbReference type="EMBL" id="TFL05530.1"/>
    </source>
</evidence>
<sequence>MLASLKALSSFFSVAPAPAPSAGTSQAHPPPPHLTHSTHHTHPHPHPQGCHCHHHHPSSHASTGCHSLWHHEDQLAQPQYSPFAEHFIQQSRRRDLYAPYPSPIRPHAIDDSRHGSQPPPPKTRCTRCRRLKSEVEVLREQVWTLTMQVRTFQHQHQHQAEPWPQYFIGGGPEPIVLSEGRTPMKRRRGEDGDEEEDMILWAPKKKAAWIGTTARHVHGRTSSHFHDDASSMSSSSESSSSSFSTPAASSSRSSSELSPTRGRRRRPTRPISPISWEQDFESGSDRTRPGAAQGRYRSPTPYARCSPPSSPSPYTPAALLVAETAHDLPMDDEAFGLGVAGGA</sequence>
<feature type="region of interest" description="Disordered" evidence="1">
    <location>
        <begin position="97"/>
        <end position="124"/>
    </location>
</feature>
<feature type="region of interest" description="Disordered" evidence="1">
    <location>
        <begin position="163"/>
        <end position="196"/>
    </location>
</feature>